<feature type="domain" description="O-GlcNAc transferase C-terminal" evidence="9">
    <location>
        <begin position="856"/>
        <end position="924"/>
    </location>
</feature>
<name>A0A4V4H7H2_MUSBA</name>
<dbReference type="AlphaFoldDB" id="A0A4V4H7H2"/>
<evidence type="ECO:0000259" key="9">
    <source>
        <dbReference type="Pfam" id="PF13844"/>
    </source>
</evidence>
<dbReference type="FunFam" id="3.40.50.11380:FF:000003">
    <property type="entry name" value="probable UDP-N-acetylglucosamine--peptide N-acetylglucosaminyltransferase SEC"/>
    <property type="match status" value="1"/>
</dbReference>
<dbReference type="Proteomes" id="UP000317650">
    <property type="component" value="Chromosome 1"/>
</dbReference>
<dbReference type="Gene3D" id="1.25.40.10">
    <property type="entry name" value="Tetratricopeptide repeat domain"/>
    <property type="match status" value="10"/>
</dbReference>
<evidence type="ECO:0000256" key="3">
    <source>
        <dbReference type="ARBA" id="ARBA00011970"/>
    </source>
</evidence>
<feature type="repeat" description="TPR" evidence="8">
    <location>
        <begin position="234"/>
        <end position="267"/>
    </location>
</feature>
<dbReference type="Pfam" id="PF00515">
    <property type="entry name" value="TPR_1"/>
    <property type="match status" value="1"/>
</dbReference>
<dbReference type="GO" id="GO:0006493">
    <property type="term" value="P:protein O-linked glycosylation"/>
    <property type="evidence" value="ECO:0007669"/>
    <property type="project" value="InterPro"/>
</dbReference>
<dbReference type="STRING" id="52838.A0A4V4H7H2"/>
<dbReference type="PANTHER" id="PTHR44366">
    <property type="entry name" value="UDP-N-ACETYLGLUCOSAMINE--PEPTIDE N-ACETYLGLUCOSAMINYLTRANSFERASE 110 KDA SUBUNIT"/>
    <property type="match status" value="1"/>
</dbReference>
<keyword evidence="5" id="KW-0808">Transferase</keyword>
<evidence type="ECO:0000313" key="10">
    <source>
        <dbReference type="EMBL" id="THU63826.1"/>
    </source>
</evidence>
<dbReference type="SMART" id="SM00028">
    <property type="entry name" value="TPR"/>
    <property type="match status" value="12"/>
</dbReference>
<evidence type="ECO:0000256" key="8">
    <source>
        <dbReference type="PROSITE-ProRule" id="PRU00339"/>
    </source>
</evidence>
<feature type="repeat" description="TPR" evidence="8">
    <location>
        <begin position="106"/>
        <end position="139"/>
    </location>
</feature>
<dbReference type="InterPro" id="IPR011990">
    <property type="entry name" value="TPR-like_helical_dom_sf"/>
</dbReference>
<keyword evidence="7 8" id="KW-0802">TPR repeat</keyword>
<dbReference type="SUPFAM" id="SSF48452">
    <property type="entry name" value="TPR-like"/>
    <property type="match status" value="3"/>
</dbReference>
<evidence type="ECO:0000256" key="2">
    <source>
        <dbReference type="ARBA" id="ARBA00005386"/>
    </source>
</evidence>
<accession>A0A4V4H7H2</accession>
<dbReference type="FunFam" id="1.25.40.10:FF:000131">
    <property type="entry name" value="probable UDP-N-acetylglucosamine--peptide N-acetylglucosaminyltransferase SEC"/>
    <property type="match status" value="1"/>
</dbReference>
<dbReference type="InterPro" id="IPR019734">
    <property type="entry name" value="TPR_rpt"/>
</dbReference>
<dbReference type="Pfam" id="PF13181">
    <property type="entry name" value="TPR_8"/>
    <property type="match status" value="1"/>
</dbReference>
<feature type="repeat" description="TPR" evidence="8">
    <location>
        <begin position="472"/>
        <end position="505"/>
    </location>
</feature>
<feature type="repeat" description="TPR" evidence="8">
    <location>
        <begin position="438"/>
        <end position="471"/>
    </location>
</feature>
<organism evidence="10 11">
    <name type="scientific">Musa balbisiana</name>
    <name type="common">Banana</name>
    <dbReference type="NCBI Taxonomy" id="52838"/>
    <lineage>
        <taxon>Eukaryota</taxon>
        <taxon>Viridiplantae</taxon>
        <taxon>Streptophyta</taxon>
        <taxon>Embryophyta</taxon>
        <taxon>Tracheophyta</taxon>
        <taxon>Spermatophyta</taxon>
        <taxon>Magnoliopsida</taxon>
        <taxon>Liliopsida</taxon>
        <taxon>Zingiberales</taxon>
        <taxon>Musaceae</taxon>
        <taxon>Musa</taxon>
    </lineage>
</organism>
<evidence type="ECO:0000256" key="6">
    <source>
        <dbReference type="ARBA" id="ARBA00022737"/>
    </source>
</evidence>
<evidence type="ECO:0000256" key="4">
    <source>
        <dbReference type="ARBA" id="ARBA00022676"/>
    </source>
</evidence>
<keyword evidence="6" id="KW-0677">Repeat</keyword>
<dbReference type="Gene3D" id="3.40.50.2000">
    <property type="entry name" value="Glycogen Phosphorylase B"/>
    <property type="match status" value="1"/>
</dbReference>
<dbReference type="PROSITE" id="PS50293">
    <property type="entry name" value="TPR_REGION"/>
    <property type="match status" value="3"/>
</dbReference>
<evidence type="ECO:0000256" key="5">
    <source>
        <dbReference type="ARBA" id="ARBA00022679"/>
    </source>
</evidence>
<dbReference type="PROSITE" id="PS50005">
    <property type="entry name" value="TPR"/>
    <property type="match status" value="9"/>
</dbReference>
<comment type="similarity">
    <text evidence="2">Belongs to the glycosyltransferase 41 family. O-GlcNAc transferase subfamily.</text>
</comment>
<dbReference type="Gene3D" id="3.40.50.11380">
    <property type="match status" value="2"/>
</dbReference>
<dbReference type="EMBL" id="PYDT01000004">
    <property type="protein sequence ID" value="THU63826.1"/>
    <property type="molecule type" value="Genomic_DNA"/>
</dbReference>
<feature type="repeat" description="TPR" evidence="8">
    <location>
        <begin position="200"/>
        <end position="233"/>
    </location>
</feature>
<dbReference type="FunFam" id="1.25.40.10:FF:000181">
    <property type="entry name" value="probable UDP-N-acetylglucosamine--peptide N-acetylglucosaminyltransferase SEC"/>
    <property type="match status" value="2"/>
</dbReference>
<dbReference type="Pfam" id="PF13844">
    <property type="entry name" value="Glyco_transf_41"/>
    <property type="match status" value="3"/>
</dbReference>
<dbReference type="Pfam" id="PF13414">
    <property type="entry name" value="TPR_11"/>
    <property type="match status" value="3"/>
</dbReference>
<dbReference type="UniPathway" id="UPA00378"/>
<dbReference type="GO" id="GO:0097363">
    <property type="term" value="F:protein O-acetylglucosaminyltransferase activity"/>
    <property type="evidence" value="ECO:0007669"/>
    <property type="project" value="UniProtKB-EC"/>
</dbReference>
<proteinExistence type="inferred from homology"/>
<dbReference type="PANTHER" id="PTHR44366:SF1">
    <property type="entry name" value="UDP-N-ACETYLGLUCOSAMINE--PEPTIDE N-ACETYLGLUCOSAMINYLTRANSFERASE 110 KDA SUBUNIT"/>
    <property type="match status" value="1"/>
</dbReference>
<feature type="repeat" description="TPR" evidence="8">
    <location>
        <begin position="268"/>
        <end position="301"/>
    </location>
</feature>
<evidence type="ECO:0000256" key="1">
    <source>
        <dbReference type="ARBA" id="ARBA00004922"/>
    </source>
</evidence>
<feature type="repeat" description="TPR" evidence="8">
    <location>
        <begin position="404"/>
        <end position="437"/>
    </location>
</feature>
<dbReference type="InterPro" id="IPR037919">
    <property type="entry name" value="OGT"/>
</dbReference>
<keyword evidence="4" id="KW-0328">Glycosyltransferase</keyword>
<reference evidence="10 11" key="1">
    <citation type="journal article" date="2019" name="Nat. Plants">
        <title>Genome sequencing of Musa balbisiana reveals subgenome evolution and function divergence in polyploid bananas.</title>
        <authorList>
            <person name="Yao X."/>
        </authorList>
    </citation>
    <scope>NUCLEOTIDE SEQUENCE [LARGE SCALE GENOMIC DNA]</scope>
    <source>
        <strain evidence="11">cv. DH-PKW</strain>
        <tissue evidence="10">Leaves</tissue>
    </source>
</reference>
<feature type="domain" description="O-GlcNAc transferase C-terminal" evidence="9">
    <location>
        <begin position="934"/>
        <end position="1120"/>
    </location>
</feature>
<dbReference type="FunFam" id="3.40.50.2000:FF:000070">
    <property type="entry name" value="probable UDP-N-acetylglucosamine--peptide N-acetylglucosaminyltransferase SEC"/>
    <property type="match status" value="1"/>
</dbReference>
<dbReference type="InterPro" id="IPR029489">
    <property type="entry name" value="OGT/SEC/SPY_C"/>
</dbReference>
<sequence>MLSLQADARQHQPQQPQPTQLQLQPLFGANVAGVLGFHPAGADVEEIPFALQLLDGSADIKPLIAKPTEGDEDMHLALAHQNYKAGNYNQALDHSNAIYRKNPKRTDNLLLLGAIYYQLHDFDMCIAKNQEALAIDPHFAECYGNMANAWKSFTLNFHLQLRPNFSDAWSNLASAYTRIGRLTDAAQCCRNALALNPRLVDAHSNLGNLMKAQGLIQDAYNCYVEALRIQPTFAIAWSNLAGLFMESGDLNRALLYYKEAVKLKPAFADAYLNLGNVYKALRMPQEAIMCYQHAIQARPSCTMAYGSLAGIYYEQGHLDLAILHYKEAINCDSTFIEAYNNLGNALKDAGRVEEAISCYRSCLAFQPNHPQALTNLGNIYMECNMMSYAASFYKATLSVTTGLSAPFSNLAIIYKQQGNYADAIACYNEVLRIDPSAADGLVNRGNTFKEIGRVTEAIQDYVRAVSIRPNMAEAHANLASAYKDSGLVELAIKSYRQALMLRPDFPEATCNLLHTLQCVCDWDDREKRFAEVEAIIRRQIKMSVLPSVQPFHAIAYPIDPMLALEISRKYAAHCSLIASRYVLPAFTHPPRVPIKSEGKNGRLRLGYVSSDFGNHPLSHLMGSVFGMHNRENVEVFCYALSQNDGTEWRQRIQSEAEHFIDVCSMSSDMIARKINEDKIHILVNLNGYTKHVGVLGKLWLSSVLGLLSSLLELLLRVGQQAVGIEDFLQQLDKALGQSFWAAGTADWLLAEGFLGFFFMGAHPLFYRCVWDLQGDSSVGLGSKAVGPIDEGIDTVVWEMALGVIYSGVMVGCLAPLTSHGGGPPSGLGTRKDGDDVRQLTISGVREQRGFQCCERKGARNEIFAMQPAPIQVSYMGFPGTTGASYIDYLVTDEFVSPTHLSQIYSEKLVHLPHCYFVNDYKQKNRDVLNPVCRHKRADYGLPEDKFIFACFNQLYKMDPDIFNTWCNILKRVPNSALWLLRFPAAGETRLRAYAAAQGVKPDQIIFTDVAVKNEHIRRSALADLFLDTPLCNGHTTGTDVLWAGLPIITLPLEKMATRVAGSLCLATGLGDEMIVNSLKEYEERAVALAENPSKLQALANRLKAVRMTCPLFDTKRWVLNLERAYFKMWYLYCSGNHPQPFKVTENDNEFPYDRRGTGGYLES</sequence>
<protein>
    <recommendedName>
        <fullName evidence="3">protein O-GlcNAc transferase</fullName>
        <ecNumber evidence="3">2.4.1.255</ecNumber>
    </recommendedName>
</protein>
<comment type="pathway">
    <text evidence="1">Protein modification; protein glycosylation.</text>
</comment>
<dbReference type="EC" id="2.4.1.255" evidence="3"/>
<gene>
    <name evidence="10" type="ORF">C4D60_Mb01t19930</name>
</gene>
<feature type="domain" description="O-GlcNAc transferase C-terminal" evidence="9">
    <location>
        <begin position="519"/>
        <end position="690"/>
    </location>
</feature>
<evidence type="ECO:0000256" key="7">
    <source>
        <dbReference type="ARBA" id="ARBA00022803"/>
    </source>
</evidence>
<comment type="caution">
    <text evidence="10">The sequence shown here is derived from an EMBL/GenBank/DDBJ whole genome shotgun (WGS) entry which is preliminary data.</text>
</comment>
<feature type="repeat" description="TPR" evidence="8">
    <location>
        <begin position="166"/>
        <end position="199"/>
    </location>
</feature>
<feature type="repeat" description="TPR" evidence="8">
    <location>
        <begin position="336"/>
        <end position="369"/>
    </location>
</feature>
<evidence type="ECO:0000313" key="11">
    <source>
        <dbReference type="Proteomes" id="UP000317650"/>
    </source>
</evidence>
<keyword evidence="11" id="KW-1185">Reference proteome</keyword>